<dbReference type="RefSeq" id="WP_307259939.1">
    <property type="nucleotide sequence ID" value="NZ_JAUSVL010000001.1"/>
</dbReference>
<evidence type="ECO:0000256" key="2">
    <source>
        <dbReference type="ARBA" id="ARBA00001946"/>
    </source>
</evidence>
<organism evidence="12 13">
    <name type="scientific">Oligosphaera ethanolica</name>
    <dbReference type="NCBI Taxonomy" id="760260"/>
    <lineage>
        <taxon>Bacteria</taxon>
        <taxon>Pseudomonadati</taxon>
        <taxon>Lentisphaerota</taxon>
        <taxon>Oligosphaeria</taxon>
        <taxon>Oligosphaerales</taxon>
        <taxon>Oligosphaeraceae</taxon>
        <taxon>Oligosphaera</taxon>
    </lineage>
</organism>
<comment type="function">
    <text evidence="11">Catalyzes the phosphorylation of the hydroxyl group of 4-methyl-5-beta-hydroxyethylthiazole (THZ).</text>
</comment>
<dbReference type="NCBIfam" id="NF006830">
    <property type="entry name" value="PRK09355.1"/>
    <property type="match status" value="1"/>
</dbReference>
<keyword evidence="6 11" id="KW-0547">Nucleotide-binding</keyword>
<dbReference type="GO" id="GO:0009229">
    <property type="term" value="P:thiamine diphosphate biosynthetic process"/>
    <property type="evidence" value="ECO:0007669"/>
    <property type="project" value="UniProtKB-UniRule"/>
</dbReference>
<comment type="cofactor">
    <cofactor evidence="2 11">
        <name>Mg(2+)</name>
        <dbReference type="ChEBI" id="CHEBI:18420"/>
    </cofactor>
</comment>
<evidence type="ECO:0000256" key="8">
    <source>
        <dbReference type="ARBA" id="ARBA00022840"/>
    </source>
</evidence>
<keyword evidence="7 11" id="KW-0418">Kinase</keyword>
<comment type="catalytic activity">
    <reaction evidence="1 11">
        <text>5-(2-hydroxyethyl)-4-methylthiazole + ATP = 4-methyl-5-(2-phosphooxyethyl)-thiazole + ADP + H(+)</text>
        <dbReference type="Rhea" id="RHEA:24212"/>
        <dbReference type="ChEBI" id="CHEBI:15378"/>
        <dbReference type="ChEBI" id="CHEBI:17957"/>
        <dbReference type="ChEBI" id="CHEBI:30616"/>
        <dbReference type="ChEBI" id="CHEBI:58296"/>
        <dbReference type="ChEBI" id="CHEBI:456216"/>
        <dbReference type="EC" id="2.7.1.50"/>
    </reaction>
</comment>
<protein>
    <recommendedName>
        <fullName evidence="11">Hydroxyethylthiazole kinase</fullName>
        <ecNumber evidence="11">2.7.1.50</ecNumber>
    </recommendedName>
    <alternativeName>
        <fullName evidence="11">4-methyl-5-beta-hydroxyethylthiazole kinase</fullName>
        <shortName evidence="11">TH kinase</shortName>
        <shortName evidence="11">Thz kinase</shortName>
    </alternativeName>
</protein>
<dbReference type="EC" id="2.7.1.50" evidence="11"/>
<dbReference type="Proteomes" id="UP001238163">
    <property type="component" value="Unassembled WGS sequence"/>
</dbReference>
<dbReference type="PRINTS" id="PR01099">
    <property type="entry name" value="HYETHTZKNASE"/>
</dbReference>
<keyword evidence="9 11" id="KW-0460">Magnesium</keyword>
<evidence type="ECO:0000256" key="3">
    <source>
        <dbReference type="ARBA" id="ARBA00004868"/>
    </source>
</evidence>
<evidence type="ECO:0000256" key="11">
    <source>
        <dbReference type="HAMAP-Rule" id="MF_00228"/>
    </source>
</evidence>
<evidence type="ECO:0000256" key="7">
    <source>
        <dbReference type="ARBA" id="ARBA00022777"/>
    </source>
</evidence>
<evidence type="ECO:0000313" key="12">
    <source>
        <dbReference type="EMBL" id="MDQ0288606.1"/>
    </source>
</evidence>
<keyword evidence="10 11" id="KW-0784">Thiamine biosynthesis</keyword>
<feature type="binding site" evidence="11">
    <location>
        <position position="122"/>
    </location>
    <ligand>
        <name>ATP</name>
        <dbReference type="ChEBI" id="CHEBI:30616"/>
    </ligand>
</feature>
<reference evidence="12" key="1">
    <citation type="submission" date="2023-07" db="EMBL/GenBank/DDBJ databases">
        <title>Genomic Encyclopedia of Type Strains, Phase IV (KMG-IV): sequencing the most valuable type-strain genomes for metagenomic binning, comparative biology and taxonomic classification.</title>
        <authorList>
            <person name="Goeker M."/>
        </authorList>
    </citation>
    <scope>NUCLEOTIDE SEQUENCE</scope>
    <source>
        <strain evidence="12">DSM 24202</strain>
    </source>
</reference>
<proteinExistence type="inferred from homology"/>
<comment type="similarity">
    <text evidence="11">Belongs to the Thz kinase family.</text>
</comment>
<gene>
    <name evidence="11" type="primary">thiM</name>
    <name evidence="12" type="ORF">J3R75_000713</name>
</gene>
<dbReference type="InterPro" id="IPR000417">
    <property type="entry name" value="Hyethyz_kinase"/>
</dbReference>
<evidence type="ECO:0000256" key="1">
    <source>
        <dbReference type="ARBA" id="ARBA00001771"/>
    </source>
</evidence>
<dbReference type="SUPFAM" id="SSF53613">
    <property type="entry name" value="Ribokinase-like"/>
    <property type="match status" value="1"/>
</dbReference>
<feature type="binding site" evidence="11">
    <location>
        <position position="198"/>
    </location>
    <ligand>
        <name>substrate</name>
    </ligand>
</feature>
<evidence type="ECO:0000256" key="10">
    <source>
        <dbReference type="ARBA" id="ARBA00022977"/>
    </source>
</evidence>
<keyword evidence="5 11" id="KW-0479">Metal-binding</keyword>
<keyword evidence="8 11" id="KW-0067">ATP-binding</keyword>
<comment type="pathway">
    <text evidence="3 11">Cofactor biosynthesis; thiamine diphosphate biosynthesis; 4-methyl-5-(2-phosphoethyl)-thiazole from 5-(2-hydroxyethyl)-4-methylthiazole: step 1/1.</text>
</comment>
<dbReference type="EMBL" id="JAUSVL010000001">
    <property type="protein sequence ID" value="MDQ0288606.1"/>
    <property type="molecule type" value="Genomic_DNA"/>
</dbReference>
<keyword evidence="4 11" id="KW-0808">Transferase</keyword>
<evidence type="ECO:0000313" key="13">
    <source>
        <dbReference type="Proteomes" id="UP001238163"/>
    </source>
</evidence>
<dbReference type="HAMAP" id="MF_00228">
    <property type="entry name" value="Thz_kinase"/>
    <property type="match status" value="1"/>
</dbReference>
<dbReference type="PIRSF" id="PIRSF000513">
    <property type="entry name" value="Thz_kinase"/>
    <property type="match status" value="1"/>
</dbReference>
<sequence>MKLPQHIAETFGMIRQKNPLVHHLTNVVTVNDCANAVLAVGASPVMAPCVREAADMARHAAAVVLNIGTPDEFSEAAMLAAGRAANACGIPVVLDPVGVGATPFRLELVSTLLRELQVAIIRGNLAELQCLAGDHDTKATRGVDSMATDISSSADVARRVARHYRCVAAITGAVDCISDGEQLVAMRNGHMLMRQVTGTGCMATSLCAACAGAAPDRPLLAACAGVAAMSLAGEFAYAALHGGEGTGTYRQRIIDALSTLTPSRMENYIRLDNSGGNALLG</sequence>
<evidence type="ECO:0000256" key="6">
    <source>
        <dbReference type="ARBA" id="ARBA00022741"/>
    </source>
</evidence>
<comment type="caution">
    <text evidence="12">The sequence shown here is derived from an EMBL/GenBank/DDBJ whole genome shotgun (WGS) entry which is preliminary data.</text>
</comment>
<evidence type="ECO:0000256" key="4">
    <source>
        <dbReference type="ARBA" id="ARBA00022679"/>
    </source>
</evidence>
<dbReference type="Gene3D" id="3.40.1190.20">
    <property type="match status" value="1"/>
</dbReference>
<evidence type="ECO:0000256" key="9">
    <source>
        <dbReference type="ARBA" id="ARBA00022842"/>
    </source>
</evidence>
<feature type="binding site" evidence="11">
    <location>
        <position position="46"/>
    </location>
    <ligand>
        <name>substrate</name>
    </ligand>
</feature>
<dbReference type="GO" id="GO:0009228">
    <property type="term" value="P:thiamine biosynthetic process"/>
    <property type="evidence" value="ECO:0007669"/>
    <property type="project" value="UniProtKB-KW"/>
</dbReference>
<dbReference type="GO" id="GO:0005524">
    <property type="term" value="F:ATP binding"/>
    <property type="evidence" value="ECO:0007669"/>
    <property type="project" value="UniProtKB-UniRule"/>
</dbReference>
<evidence type="ECO:0000256" key="5">
    <source>
        <dbReference type="ARBA" id="ARBA00022723"/>
    </source>
</evidence>
<dbReference type="NCBIfam" id="TIGR00694">
    <property type="entry name" value="thiM"/>
    <property type="match status" value="1"/>
</dbReference>
<dbReference type="AlphaFoldDB" id="A0AAE3VE57"/>
<dbReference type="InterPro" id="IPR029056">
    <property type="entry name" value="Ribokinase-like"/>
</dbReference>
<dbReference type="GO" id="GO:0000287">
    <property type="term" value="F:magnesium ion binding"/>
    <property type="evidence" value="ECO:0007669"/>
    <property type="project" value="UniProtKB-UniRule"/>
</dbReference>
<dbReference type="Pfam" id="PF02110">
    <property type="entry name" value="HK"/>
    <property type="match status" value="1"/>
</dbReference>
<dbReference type="CDD" id="cd01170">
    <property type="entry name" value="THZ_kinase"/>
    <property type="match status" value="1"/>
</dbReference>
<dbReference type="GO" id="GO:0004417">
    <property type="term" value="F:hydroxyethylthiazole kinase activity"/>
    <property type="evidence" value="ECO:0007669"/>
    <property type="project" value="UniProtKB-UniRule"/>
</dbReference>
<feature type="binding site" evidence="11">
    <location>
        <position position="171"/>
    </location>
    <ligand>
        <name>ATP</name>
        <dbReference type="ChEBI" id="CHEBI:30616"/>
    </ligand>
</feature>
<accession>A0AAE3VE57</accession>
<name>A0AAE3VE57_9BACT</name>
<keyword evidence="13" id="KW-1185">Reference proteome</keyword>